<evidence type="ECO:0000256" key="3">
    <source>
        <dbReference type="ARBA" id="ARBA00023315"/>
    </source>
</evidence>
<dbReference type="CDD" id="cd00751">
    <property type="entry name" value="thiolase"/>
    <property type="match status" value="1"/>
</dbReference>
<keyword evidence="9" id="KW-1185">Reference proteome</keyword>
<dbReference type="InterPro" id="IPR020617">
    <property type="entry name" value="Thiolase_C"/>
</dbReference>
<dbReference type="NCBIfam" id="TIGR01930">
    <property type="entry name" value="AcCoA-C-Actrans"/>
    <property type="match status" value="1"/>
</dbReference>
<keyword evidence="3 5" id="KW-0012">Acyltransferase</keyword>
<feature type="domain" description="Thiolase C-terminal" evidence="7">
    <location>
        <begin position="266"/>
        <end position="386"/>
    </location>
</feature>
<sequence length="389" mass="40219">MPEAVVCAAVRTPIGKRKGSLAEVHPVDLSAAVLSALAERTGIDPAVVDDVVWGCVNQVGDQAAQIGRYALLAAGWPETVPGVTVNRACGSSQSSFDFAAGMVLAGQYDVVVAGGVESMTRVPLGAGRDLGRPYGPLVRERYRADLESGEFPNGDFNQGVGAERIARDWGLSRTRLDEYAARSHELAAAAIDAGVFDDQLVDVPGAPGFTADEGLRRGTTADTLAALKPSFSADGVIHAGNSSQISDGASAVLVTTPERARELGLTPIVRYHSGAVSGADPLRMLTGPVPATQKVLKRSGLSIGEIGAFEVNEAFAPVPLAWQAELGADDAVLNPLGGAIAVGHPLGASGTVLLTRLVHHMRDRGIRYGLQTMCEGGGTANATIVELVS</sequence>
<feature type="domain" description="Thiolase N-terminal" evidence="6">
    <location>
        <begin position="5"/>
        <end position="256"/>
    </location>
</feature>
<dbReference type="Gene3D" id="3.40.47.10">
    <property type="match status" value="2"/>
</dbReference>
<dbReference type="PANTHER" id="PTHR43365:SF1">
    <property type="entry name" value="ACETYL-COA C-ACYLTRANSFERASE"/>
    <property type="match status" value="1"/>
</dbReference>
<dbReference type="EMBL" id="JACCCZ010000001">
    <property type="protein sequence ID" value="NYG01596.1"/>
    <property type="molecule type" value="Genomic_DNA"/>
</dbReference>
<keyword evidence="2 5" id="KW-0808">Transferase</keyword>
<gene>
    <name evidence="8" type="ORF">HDA37_001881</name>
</gene>
<dbReference type="RefSeq" id="WP_179760860.1">
    <property type="nucleotide sequence ID" value="NZ_BAAAJZ010000015.1"/>
</dbReference>
<evidence type="ECO:0000259" key="6">
    <source>
        <dbReference type="Pfam" id="PF00108"/>
    </source>
</evidence>
<dbReference type="InterPro" id="IPR020613">
    <property type="entry name" value="Thiolase_CS"/>
</dbReference>
<reference evidence="8 9" key="1">
    <citation type="submission" date="2020-07" db="EMBL/GenBank/DDBJ databases">
        <title>Sequencing the genomes of 1000 actinobacteria strains.</title>
        <authorList>
            <person name="Klenk H.-P."/>
        </authorList>
    </citation>
    <scope>NUCLEOTIDE SEQUENCE [LARGE SCALE GENOMIC DNA]</scope>
    <source>
        <strain evidence="8 9">DSM 44749</strain>
    </source>
</reference>
<evidence type="ECO:0000256" key="2">
    <source>
        <dbReference type="ARBA" id="ARBA00022679"/>
    </source>
</evidence>
<comment type="caution">
    <text evidence="8">The sequence shown here is derived from an EMBL/GenBank/DDBJ whole genome shotgun (WGS) entry which is preliminary data.</text>
</comment>
<dbReference type="PROSITE" id="PS00737">
    <property type="entry name" value="THIOLASE_2"/>
    <property type="match status" value="1"/>
</dbReference>
<evidence type="ECO:0000256" key="5">
    <source>
        <dbReference type="RuleBase" id="RU003557"/>
    </source>
</evidence>
<comment type="similarity">
    <text evidence="1 5">Belongs to the thiolase-like superfamily. Thiolase family.</text>
</comment>
<name>A0A852W6N6_PSEA5</name>
<dbReference type="InterPro" id="IPR016039">
    <property type="entry name" value="Thiolase-like"/>
</dbReference>
<protein>
    <submittedName>
        <fullName evidence="8">Acetyl-CoA acyltransferase</fullName>
        <ecNumber evidence="8">2.3.1.16</ecNumber>
    </submittedName>
</protein>
<dbReference type="PANTHER" id="PTHR43365">
    <property type="entry name" value="BLR7806 PROTEIN"/>
    <property type="match status" value="1"/>
</dbReference>
<dbReference type="Proteomes" id="UP000549695">
    <property type="component" value="Unassembled WGS sequence"/>
</dbReference>
<proteinExistence type="inferred from homology"/>
<dbReference type="AlphaFoldDB" id="A0A852W6N6"/>
<evidence type="ECO:0000259" key="7">
    <source>
        <dbReference type="Pfam" id="PF02803"/>
    </source>
</evidence>
<dbReference type="EC" id="2.3.1.16" evidence="8"/>
<dbReference type="InterPro" id="IPR002155">
    <property type="entry name" value="Thiolase"/>
</dbReference>
<feature type="active site" description="Proton acceptor" evidence="4">
    <location>
        <position position="344"/>
    </location>
</feature>
<feature type="active site" description="Acyl-thioester intermediate" evidence="4">
    <location>
        <position position="89"/>
    </location>
</feature>
<evidence type="ECO:0000256" key="4">
    <source>
        <dbReference type="PIRSR" id="PIRSR000429-1"/>
    </source>
</evidence>
<evidence type="ECO:0000313" key="8">
    <source>
        <dbReference type="EMBL" id="NYG01596.1"/>
    </source>
</evidence>
<dbReference type="SUPFAM" id="SSF53901">
    <property type="entry name" value="Thiolase-like"/>
    <property type="match status" value="2"/>
</dbReference>
<evidence type="ECO:0000256" key="1">
    <source>
        <dbReference type="ARBA" id="ARBA00010982"/>
    </source>
</evidence>
<dbReference type="PIRSF" id="PIRSF000429">
    <property type="entry name" value="Ac-CoA_Ac_transf"/>
    <property type="match status" value="1"/>
</dbReference>
<feature type="active site" description="Proton acceptor" evidence="4">
    <location>
        <position position="374"/>
    </location>
</feature>
<evidence type="ECO:0000313" key="9">
    <source>
        <dbReference type="Proteomes" id="UP000549695"/>
    </source>
</evidence>
<dbReference type="Pfam" id="PF00108">
    <property type="entry name" value="Thiolase_N"/>
    <property type="match status" value="1"/>
</dbReference>
<dbReference type="GeneID" id="98051660"/>
<dbReference type="Pfam" id="PF02803">
    <property type="entry name" value="Thiolase_C"/>
    <property type="match status" value="1"/>
</dbReference>
<dbReference type="GO" id="GO:0003988">
    <property type="term" value="F:acetyl-CoA C-acyltransferase activity"/>
    <property type="evidence" value="ECO:0007669"/>
    <property type="project" value="UniProtKB-EC"/>
</dbReference>
<organism evidence="8 9">
    <name type="scientific">Pseudonocardia alni</name>
    <name type="common">Amycolata alni</name>
    <dbReference type="NCBI Taxonomy" id="33907"/>
    <lineage>
        <taxon>Bacteria</taxon>
        <taxon>Bacillati</taxon>
        <taxon>Actinomycetota</taxon>
        <taxon>Actinomycetes</taxon>
        <taxon>Pseudonocardiales</taxon>
        <taxon>Pseudonocardiaceae</taxon>
        <taxon>Pseudonocardia</taxon>
    </lineage>
</organism>
<accession>A0A852W6N6</accession>
<dbReference type="InterPro" id="IPR020616">
    <property type="entry name" value="Thiolase_N"/>
</dbReference>